<evidence type="ECO:0000256" key="2">
    <source>
        <dbReference type="ARBA" id="ARBA00022475"/>
    </source>
</evidence>
<feature type="transmembrane region" description="Helical" evidence="7">
    <location>
        <begin position="246"/>
        <end position="266"/>
    </location>
</feature>
<evidence type="ECO:0000313" key="9">
    <source>
        <dbReference type="EMBL" id="MBK6302381.1"/>
    </source>
</evidence>
<dbReference type="GO" id="GO:0005886">
    <property type="term" value="C:plasma membrane"/>
    <property type="evidence" value="ECO:0007669"/>
    <property type="project" value="UniProtKB-SubCell"/>
</dbReference>
<evidence type="ECO:0000259" key="8">
    <source>
        <dbReference type="PROSITE" id="PS50850"/>
    </source>
</evidence>
<keyword evidence="5 7" id="KW-0472">Membrane</keyword>
<evidence type="ECO:0000256" key="3">
    <source>
        <dbReference type="ARBA" id="ARBA00022692"/>
    </source>
</evidence>
<feature type="transmembrane region" description="Helical" evidence="7">
    <location>
        <begin position="369"/>
        <end position="388"/>
    </location>
</feature>
<evidence type="ECO:0000256" key="4">
    <source>
        <dbReference type="ARBA" id="ARBA00022989"/>
    </source>
</evidence>
<dbReference type="InterPro" id="IPR036259">
    <property type="entry name" value="MFS_trans_sf"/>
</dbReference>
<feature type="transmembrane region" description="Helical" evidence="7">
    <location>
        <begin position="157"/>
        <end position="182"/>
    </location>
</feature>
<name>A0A934X6Z1_9MICO</name>
<organism evidence="9 10">
    <name type="scientific">Candidatus Phosphoribacter hodrii</name>
    <dbReference type="NCBI Taxonomy" id="2953743"/>
    <lineage>
        <taxon>Bacteria</taxon>
        <taxon>Bacillati</taxon>
        <taxon>Actinomycetota</taxon>
        <taxon>Actinomycetes</taxon>
        <taxon>Micrococcales</taxon>
        <taxon>Dermatophilaceae</taxon>
        <taxon>Candidatus Phosphoribacter</taxon>
    </lineage>
</organism>
<evidence type="ECO:0000256" key="5">
    <source>
        <dbReference type="ARBA" id="ARBA00023136"/>
    </source>
</evidence>
<dbReference type="InterPro" id="IPR011701">
    <property type="entry name" value="MFS"/>
</dbReference>
<dbReference type="GO" id="GO:0022857">
    <property type="term" value="F:transmembrane transporter activity"/>
    <property type="evidence" value="ECO:0007669"/>
    <property type="project" value="InterPro"/>
</dbReference>
<evidence type="ECO:0000313" key="10">
    <source>
        <dbReference type="Proteomes" id="UP000718281"/>
    </source>
</evidence>
<dbReference type="Proteomes" id="UP000718281">
    <property type="component" value="Unassembled WGS sequence"/>
</dbReference>
<keyword evidence="4 7" id="KW-1133">Transmembrane helix</keyword>
<keyword evidence="3 7" id="KW-0812">Transmembrane</keyword>
<feature type="transmembrane region" description="Helical" evidence="7">
    <location>
        <begin position="219"/>
        <end position="240"/>
    </location>
</feature>
<evidence type="ECO:0000256" key="1">
    <source>
        <dbReference type="ARBA" id="ARBA00004651"/>
    </source>
</evidence>
<feature type="transmembrane region" description="Helical" evidence="7">
    <location>
        <begin position="99"/>
        <end position="119"/>
    </location>
</feature>
<reference evidence="9 10" key="1">
    <citation type="submission" date="2020-10" db="EMBL/GenBank/DDBJ databases">
        <title>Connecting structure to function with the recovery of over 1000 high-quality activated sludge metagenome-assembled genomes encoding full-length rRNA genes using long-read sequencing.</title>
        <authorList>
            <person name="Singleton C.M."/>
            <person name="Petriglieri F."/>
            <person name="Kristensen J.M."/>
            <person name="Kirkegaard R.H."/>
            <person name="Michaelsen T.Y."/>
            <person name="Andersen M.H."/>
            <person name="Karst S.M."/>
            <person name="Dueholm M.S."/>
            <person name="Nielsen P.H."/>
            <person name="Albertsen M."/>
        </authorList>
    </citation>
    <scope>NUCLEOTIDE SEQUENCE [LARGE SCALE GENOMIC DNA]</scope>
    <source>
        <strain evidence="9">AalE_18-Q3-R2-46_BAT3C.188</strain>
    </source>
</reference>
<feature type="transmembrane region" description="Helical" evidence="7">
    <location>
        <begin position="74"/>
        <end position="92"/>
    </location>
</feature>
<gene>
    <name evidence="9" type="ORF">IPF40_15625</name>
</gene>
<dbReference type="Gene3D" id="1.20.1250.20">
    <property type="entry name" value="MFS general substrate transporter like domains"/>
    <property type="match status" value="1"/>
</dbReference>
<protein>
    <submittedName>
        <fullName evidence="9">MFS transporter</fullName>
    </submittedName>
</protein>
<feature type="domain" description="Major facilitator superfamily (MFS) profile" evidence="8">
    <location>
        <begin position="209"/>
        <end position="428"/>
    </location>
</feature>
<keyword evidence="2" id="KW-1003">Cell membrane</keyword>
<dbReference type="PROSITE" id="PS50850">
    <property type="entry name" value="MFS"/>
    <property type="match status" value="1"/>
</dbReference>
<evidence type="ECO:0000256" key="7">
    <source>
        <dbReference type="SAM" id="Phobius"/>
    </source>
</evidence>
<feature type="region of interest" description="Disordered" evidence="6">
    <location>
        <begin position="408"/>
        <end position="428"/>
    </location>
</feature>
<dbReference type="Pfam" id="PF07690">
    <property type="entry name" value="MFS_1"/>
    <property type="match status" value="1"/>
</dbReference>
<dbReference type="EMBL" id="JADIXZ010000010">
    <property type="protein sequence ID" value="MBK6302381.1"/>
    <property type="molecule type" value="Genomic_DNA"/>
</dbReference>
<feature type="transmembrane region" description="Helical" evidence="7">
    <location>
        <begin position="304"/>
        <end position="326"/>
    </location>
</feature>
<accession>A0A934X6Z1</accession>
<dbReference type="PANTHER" id="PTHR23513:SF6">
    <property type="entry name" value="MAJOR FACILITATOR SUPERFAMILY ASSOCIATED DOMAIN-CONTAINING PROTEIN"/>
    <property type="match status" value="1"/>
</dbReference>
<feature type="transmembrane region" description="Helical" evidence="7">
    <location>
        <begin position="338"/>
        <end position="363"/>
    </location>
</feature>
<sequence length="428" mass="44448">MKRAFVAPGFPRLYAALSTSALGDSILLLVLSMWVKTITGSNAAAGLTFLFMLLPALVAPALGIWVDRVRAKPLLVWGNVLSALAVLPLVFVRSADQLWIIWTVAFLYGVSFIVLPAGVNGLLKELIADDVLVDANAALQTTKEGFRLFGPLAGAALFAWTGGWLVAVIDAASFLIAAVVIASVKVQEAAPAPEGGHIWVQLTAGVRHLVGDRALRHTLVGFGIMLLVLGFTESSIYAVLDAFGKPAAFAAVLVTFQGVGAVIGGLTSNLVVRRLGEVGTTALGMVVLAVPLGVIASATDVNVALAALVVVGVSIPWLFVAVTTLVQRRTPQAVIGRASMALEVLMGTPQAISLAVGALLVVFVSFRTIFVIIALATLAGASYIAIMLRREIAADLATSRDRRAEIGGLGPAVDAAPRADLPTPESPA</sequence>
<comment type="subcellular location">
    <subcellularLocation>
        <location evidence="1">Cell membrane</location>
        <topology evidence="1">Multi-pass membrane protein</topology>
    </subcellularLocation>
</comment>
<dbReference type="SUPFAM" id="SSF103473">
    <property type="entry name" value="MFS general substrate transporter"/>
    <property type="match status" value="1"/>
</dbReference>
<dbReference type="PANTHER" id="PTHR23513">
    <property type="entry name" value="INTEGRAL MEMBRANE EFFLUX PROTEIN-RELATED"/>
    <property type="match status" value="1"/>
</dbReference>
<comment type="caution">
    <text evidence="9">The sequence shown here is derived from an EMBL/GenBank/DDBJ whole genome shotgun (WGS) entry which is preliminary data.</text>
</comment>
<proteinExistence type="predicted"/>
<feature type="transmembrane region" description="Helical" evidence="7">
    <location>
        <begin position="43"/>
        <end position="62"/>
    </location>
</feature>
<evidence type="ECO:0000256" key="6">
    <source>
        <dbReference type="SAM" id="MobiDB-lite"/>
    </source>
</evidence>
<dbReference type="CDD" id="cd06173">
    <property type="entry name" value="MFS_MefA_like"/>
    <property type="match status" value="1"/>
</dbReference>
<dbReference type="InterPro" id="IPR020846">
    <property type="entry name" value="MFS_dom"/>
</dbReference>
<feature type="transmembrane region" description="Helical" evidence="7">
    <location>
        <begin position="12"/>
        <end position="31"/>
    </location>
</feature>
<feature type="transmembrane region" description="Helical" evidence="7">
    <location>
        <begin position="278"/>
        <end position="298"/>
    </location>
</feature>
<dbReference type="AlphaFoldDB" id="A0A934X6Z1"/>